<evidence type="ECO:0000313" key="2">
    <source>
        <dbReference type="EMBL" id="SHF59160.1"/>
    </source>
</evidence>
<dbReference type="STRING" id="366533.SAMN05444339_108132"/>
<name>A0A1M5CWJ4_LOKAT</name>
<dbReference type="AlphaFoldDB" id="A0A1M5CWJ4"/>
<dbReference type="OrthoDB" id="4845198at2"/>
<gene>
    <name evidence="2" type="ORF">SAMN05444339_108132</name>
</gene>
<dbReference type="EMBL" id="FQUE01000008">
    <property type="protein sequence ID" value="SHF59160.1"/>
    <property type="molecule type" value="Genomic_DNA"/>
</dbReference>
<evidence type="ECO:0000313" key="3">
    <source>
        <dbReference type="Proteomes" id="UP000183987"/>
    </source>
</evidence>
<keyword evidence="3" id="KW-1185">Reference proteome</keyword>
<reference evidence="3" key="1">
    <citation type="submission" date="2016-11" db="EMBL/GenBank/DDBJ databases">
        <authorList>
            <person name="Varghese N."/>
            <person name="Submissions S."/>
        </authorList>
    </citation>
    <scope>NUCLEOTIDE SEQUENCE [LARGE SCALE GENOMIC DNA]</scope>
    <source>
        <strain evidence="3">DSM 29326</strain>
    </source>
</reference>
<organism evidence="2 3">
    <name type="scientific">Loktanella atrilutea</name>
    <dbReference type="NCBI Taxonomy" id="366533"/>
    <lineage>
        <taxon>Bacteria</taxon>
        <taxon>Pseudomonadati</taxon>
        <taxon>Pseudomonadota</taxon>
        <taxon>Alphaproteobacteria</taxon>
        <taxon>Rhodobacterales</taxon>
        <taxon>Roseobacteraceae</taxon>
        <taxon>Loktanella</taxon>
    </lineage>
</organism>
<dbReference type="RefSeq" id="WP_072858174.1">
    <property type="nucleotide sequence ID" value="NZ_FQUE01000008.1"/>
</dbReference>
<sequence length="506" mass="52240">MIRFIIAALALFLPGAVVAQDMAHQFLLVGQIESLTVDDQTDPLSGAVIKVHGIEVTLPKNLIIQMPARYLTATDIVDLNPAAPGVNSGLALADTPPPLASFEATVVGNIVGARYIAGLVWISQHSLAEGAGYIKDIGPDGEIHLVADPDPAAPAQPVTRIRINDPNGVFAPPDPLADARFMVDEANPTIHAGTGYPMCIAHAGAPGECPAANRPLGPDGAPLGTFVMGTAGLPGSPAGALPIPPCPGCDQTRQAPLMPGDYIIYAGTLARDGAEIYVSAHTVEANVGIYTAPGVDPAYVLIEGSLIGTQGPLIPRDPAVPGNTLPQETQDRLKIEGVTTDPSRAIELYAIDVDATTGDTTLRLFNTVPVQPAPLGRYRLILGARANALFDAGGTLVGAPRELMARVASGAALDGQPVPDLPLAAHGLVAGKYVAPFGEFIFAENKVFGDPILPDNFDCLPFLLKGSGPLTTTGPAGPVVGPLDPWPDTVPLPAVVNCGPRPKPLL</sequence>
<dbReference type="Proteomes" id="UP000183987">
    <property type="component" value="Unassembled WGS sequence"/>
</dbReference>
<accession>A0A1M5CWJ4</accession>
<keyword evidence="1" id="KW-0732">Signal</keyword>
<feature type="signal peptide" evidence="1">
    <location>
        <begin position="1"/>
        <end position="19"/>
    </location>
</feature>
<proteinExistence type="predicted"/>
<evidence type="ECO:0000256" key="1">
    <source>
        <dbReference type="SAM" id="SignalP"/>
    </source>
</evidence>
<protein>
    <submittedName>
        <fullName evidence="2">Uncharacterized protein</fullName>
    </submittedName>
</protein>
<feature type="chain" id="PRO_5013155220" evidence="1">
    <location>
        <begin position="20"/>
        <end position="506"/>
    </location>
</feature>